<evidence type="ECO:0000256" key="6">
    <source>
        <dbReference type="ARBA" id="ARBA00023102"/>
    </source>
</evidence>
<evidence type="ECO:0000256" key="7">
    <source>
        <dbReference type="ARBA" id="ARBA00049158"/>
    </source>
</evidence>
<organism evidence="10 11">
    <name type="scientific">Desulfonema ishimotonii</name>
    <dbReference type="NCBI Taxonomy" id="45657"/>
    <lineage>
        <taxon>Bacteria</taxon>
        <taxon>Pseudomonadati</taxon>
        <taxon>Thermodesulfobacteriota</taxon>
        <taxon>Desulfobacteria</taxon>
        <taxon>Desulfobacterales</taxon>
        <taxon>Desulfococcaceae</taxon>
        <taxon>Desulfonema</taxon>
    </lineage>
</organism>
<protein>
    <recommendedName>
        <fullName evidence="3 8">Histidinol-phosphatase</fullName>
        <shortName evidence="8">HolPase</shortName>
        <ecNumber evidence="3 8">3.1.3.15</ecNumber>
    </recommendedName>
</protein>
<keyword evidence="4 8" id="KW-0028">Amino-acid biosynthesis</keyword>
<dbReference type="PANTHER" id="PTHR21039:SF0">
    <property type="entry name" value="HISTIDINOL-PHOSPHATASE"/>
    <property type="match status" value="1"/>
</dbReference>
<dbReference type="InterPro" id="IPR010140">
    <property type="entry name" value="Histidinol_P_phosphatase_HisJ"/>
</dbReference>
<feature type="domain" description="PHP" evidence="9">
    <location>
        <begin position="16"/>
        <end position="218"/>
    </location>
</feature>
<evidence type="ECO:0000256" key="3">
    <source>
        <dbReference type="ARBA" id="ARBA00013085"/>
    </source>
</evidence>
<dbReference type="Proteomes" id="UP000288096">
    <property type="component" value="Unassembled WGS sequence"/>
</dbReference>
<keyword evidence="5 8" id="KW-0378">Hydrolase</keyword>
<comment type="similarity">
    <text evidence="2 8">Belongs to the PHP hydrolase family. HisK subfamily.</text>
</comment>
<evidence type="ECO:0000256" key="2">
    <source>
        <dbReference type="ARBA" id="ARBA00009152"/>
    </source>
</evidence>
<accession>A0A401FWB5</accession>
<name>A0A401FWB5_9BACT</name>
<evidence type="ECO:0000256" key="1">
    <source>
        <dbReference type="ARBA" id="ARBA00004970"/>
    </source>
</evidence>
<evidence type="ECO:0000256" key="8">
    <source>
        <dbReference type="RuleBase" id="RU366003"/>
    </source>
</evidence>
<dbReference type="Pfam" id="PF02811">
    <property type="entry name" value="PHP"/>
    <property type="match status" value="1"/>
</dbReference>
<dbReference type="UniPathway" id="UPA00031">
    <property type="reaction ID" value="UER00013"/>
</dbReference>
<keyword evidence="11" id="KW-1185">Reference proteome</keyword>
<dbReference type="PANTHER" id="PTHR21039">
    <property type="entry name" value="HISTIDINOL PHOSPHATASE-RELATED"/>
    <property type="match status" value="1"/>
</dbReference>
<evidence type="ECO:0000259" key="9">
    <source>
        <dbReference type="Pfam" id="PF02811"/>
    </source>
</evidence>
<evidence type="ECO:0000313" key="11">
    <source>
        <dbReference type="Proteomes" id="UP000288096"/>
    </source>
</evidence>
<dbReference type="NCBIfam" id="TIGR01856">
    <property type="entry name" value="hisJ_fam"/>
    <property type="match status" value="1"/>
</dbReference>
<proteinExistence type="inferred from homology"/>
<sequence length="299" mass="33625">MRENEPPECVSFHGGHSGEFCNHAEDTLAEIVEAYFRNHFNRVGISEHMPPPDDRFLYPDEQEAGLDARKMYDRFARYVSVCRQLQAAWAGKMNIYVGFETEAYSGALSFVQKLIREFRPDYIVGSVHHVNDVPIDASPALYRNAADMSGGTDALYCDYFDRQYELIRVLRPPVVGHFDLIRIFDPDYPARLEKPEIQQRVRRNLELIRASGLILDFNMRALVKGATEPYVSRPILEQALELGIPVLPGDDSHSVGTVGLNVGKGIRILAEMGFDTCWQTPAFAPAQQGGHVCLCPPVP</sequence>
<reference evidence="11" key="2">
    <citation type="submission" date="2019-01" db="EMBL/GenBank/DDBJ databases">
        <title>Genome sequence of Desulfonema ishimotonii strain Tokyo 01.</title>
        <authorList>
            <person name="Fukui M."/>
        </authorList>
    </citation>
    <scope>NUCLEOTIDE SEQUENCE [LARGE SCALE GENOMIC DNA]</scope>
    <source>
        <strain evidence="11">Tokyo 01</strain>
    </source>
</reference>
<dbReference type="GO" id="GO:0004401">
    <property type="term" value="F:histidinol-phosphatase activity"/>
    <property type="evidence" value="ECO:0007669"/>
    <property type="project" value="UniProtKB-UniRule"/>
</dbReference>
<evidence type="ECO:0000256" key="5">
    <source>
        <dbReference type="ARBA" id="ARBA00022801"/>
    </source>
</evidence>
<dbReference type="GO" id="GO:0000105">
    <property type="term" value="P:L-histidine biosynthetic process"/>
    <property type="evidence" value="ECO:0007669"/>
    <property type="project" value="UniProtKB-UniRule"/>
</dbReference>
<keyword evidence="6 8" id="KW-0368">Histidine biosynthesis</keyword>
<gene>
    <name evidence="10" type="ORF">DENIS_2242</name>
</gene>
<dbReference type="CDD" id="cd12110">
    <property type="entry name" value="PHP_HisPPase_Hisj_like"/>
    <property type="match status" value="1"/>
</dbReference>
<evidence type="ECO:0000313" key="10">
    <source>
        <dbReference type="EMBL" id="GBC61282.1"/>
    </source>
</evidence>
<dbReference type="EMBL" id="BEXT01000001">
    <property type="protein sequence ID" value="GBC61282.1"/>
    <property type="molecule type" value="Genomic_DNA"/>
</dbReference>
<dbReference type="Gene3D" id="3.20.20.140">
    <property type="entry name" value="Metal-dependent hydrolases"/>
    <property type="match status" value="1"/>
</dbReference>
<dbReference type="OrthoDB" id="9775255at2"/>
<dbReference type="InterPro" id="IPR016195">
    <property type="entry name" value="Pol/histidinol_Pase-like"/>
</dbReference>
<comment type="pathway">
    <text evidence="1 8">Amino-acid biosynthesis; L-histidine biosynthesis; L-histidine from 5-phospho-alpha-D-ribose 1-diphosphate: step 8/9.</text>
</comment>
<dbReference type="SUPFAM" id="SSF89550">
    <property type="entry name" value="PHP domain-like"/>
    <property type="match status" value="1"/>
</dbReference>
<dbReference type="InterPro" id="IPR004013">
    <property type="entry name" value="PHP_dom"/>
</dbReference>
<dbReference type="AlphaFoldDB" id="A0A401FWB5"/>
<dbReference type="EC" id="3.1.3.15" evidence="3 8"/>
<reference evidence="11" key="1">
    <citation type="submission" date="2017-11" db="EMBL/GenBank/DDBJ databases">
        <authorList>
            <person name="Watanabe M."/>
            <person name="Kojima H."/>
        </authorList>
    </citation>
    <scope>NUCLEOTIDE SEQUENCE [LARGE SCALE GENOMIC DNA]</scope>
    <source>
        <strain evidence="11">Tokyo 01</strain>
    </source>
</reference>
<comment type="caution">
    <text evidence="10">The sequence shown here is derived from an EMBL/GenBank/DDBJ whole genome shotgun (WGS) entry which is preliminary data.</text>
</comment>
<dbReference type="RefSeq" id="WP_124328589.1">
    <property type="nucleotide sequence ID" value="NZ_BEXT01000001.1"/>
</dbReference>
<comment type="catalytic activity">
    <reaction evidence="7 8">
        <text>L-histidinol phosphate + H2O = L-histidinol + phosphate</text>
        <dbReference type="Rhea" id="RHEA:14465"/>
        <dbReference type="ChEBI" id="CHEBI:15377"/>
        <dbReference type="ChEBI" id="CHEBI:43474"/>
        <dbReference type="ChEBI" id="CHEBI:57699"/>
        <dbReference type="ChEBI" id="CHEBI:57980"/>
        <dbReference type="EC" id="3.1.3.15"/>
    </reaction>
</comment>
<evidence type="ECO:0000256" key="4">
    <source>
        <dbReference type="ARBA" id="ARBA00022605"/>
    </source>
</evidence>
<dbReference type="GO" id="GO:0005737">
    <property type="term" value="C:cytoplasm"/>
    <property type="evidence" value="ECO:0007669"/>
    <property type="project" value="TreeGrafter"/>
</dbReference>